<comment type="pathway">
    <text evidence="9">Protein modification; lipoprotein biosynthesis (N-acyl transfer).</text>
</comment>
<organism evidence="11 12">
    <name type="scientific">Ilyomonas limi</name>
    <dbReference type="NCBI Taxonomy" id="2575867"/>
    <lineage>
        <taxon>Bacteria</taxon>
        <taxon>Pseudomonadati</taxon>
        <taxon>Bacteroidota</taxon>
        <taxon>Chitinophagia</taxon>
        <taxon>Chitinophagales</taxon>
        <taxon>Chitinophagaceae</taxon>
        <taxon>Ilyomonas</taxon>
    </lineage>
</organism>
<comment type="subcellular location">
    <subcellularLocation>
        <location evidence="1 9">Cell membrane</location>
        <topology evidence="1 9">Multi-pass membrane protein</topology>
    </subcellularLocation>
</comment>
<dbReference type="PANTHER" id="PTHR38686">
    <property type="entry name" value="APOLIPOPROTEIN N-ACYLTRANSFERASE"/>
    <property type="match status" value="1"/>
</dbReference>
<dbReference type="RefSeq" id="WP_137260112.1">
    <property type="nucleotide sequence ID" value="NZ_SZQL01000001.1"/>
</dbReference>
<evidence type="ECO:0000256" key="1">
    <source>
        <dbReference type="ARBA" id="ARBA00004651"/>
    </source>
</evidence>
<dbReference type="Gene3D" id="3.60.110.10">
    <property type="entry name" value="Carbon-nitrogen hydrolase"/>
    <property type="match status" value="1"/>
</dbReference>
<dbReference type="OrthoDB" id="9804277at2"/>
<keyword evidence="11" id="KW-0449">Lipoprotein</keyword>
<keyword evidence="4 9" id="KW-0808">Transferase</keyword>
<protein>
    <recommendedName>
        <fullName evidence="9">Apolipoprotein N-acyltransferase</fullName>
        <shortName evidence="9">ALP N-acyltransferase</shortName>
        <ecNumber evidence="9">2.3.1.269</ecNumber>
    </recommendedName>
</protein>
<evidence type="ECO:0000256" key="3">
    <source>
        <dbReference type="ARBA" id="ARBA00022475"/>
    </source>
</evidence>
<evidence type="ECO:0000313" key="11">
    <source>
        <dbReference type="EMBL" id="TKK71872.1"/>
    </source>
</evidence>
<evidence type="ECO:0000256" key="6">
    <source>
        <dbReference type="ARBA" id="ARBA00022989"/>
    </source>
</evidence>
<evidence type="ECO:0000256" key="4">
    <source>
        <dbReference type="ARBA" id="ARBA00022679"/>
    </source>
</evidence>
<feature type="transmembrane region" description="Helical" evidence="9">
    <location>
        <begin position="168"/>
        <end position="190"/>
    </location>
</feature>
<dbReference type="Proteomes" id="UP000305848">
    <property type="component" value="Unassembled WGS sequence"/>
</dbReference>
<feature type="transmembrane region" description="Helical" evidence="9">
    <location>
        <begin position="481"/>
        <end position="501"/>
    </location>
</feature>
<evidence type="ECO:0000259" key="10">
    <source>
        <dbReference type="PROSITE" id="PS50263"/>
    </source>
</evidence>
<keyword evidence="6 9" id="KW-1133">Transmembrane helix</keyword>
<dbReference type="InterPro" id="IPR036526">
    <property type="entry name" value="C-N_Hydrolase_sf"/>
</dbReference>
<keyword evidence="12" id="KW-1185">Reference proteome</keyword>
<feature type="transmembrane region" description="Helical" evidence="9">
    <location>
        <begin position="120"/>
        <end position="148"/>
    </location>
</feature>
<dbReference type="AlphaFoldDB" id="A0A4U3L9V9"/>
<dbReference type="InterPro" id="IPR004563">
    <property type="entry name" value="Apolipo_AcylTrfase"/>
</dbReference>
<dbReference type="EC" id="2.3.1.269" evidence="9"/>
<evidence type="ECO:0000256" key="5">
    <source>
        <dbReference type="ARBA" id="ARBA00022692"/>
    </source>
</evidence>
<keyword evidence="5 9" id="KW-0812">Transmembrane</keyword>
<comment type="function">
    <text evidence="9">Catalyzes the phospholipid dependent N-acylation of the N-terminal cysteine of apolipoprotein, the last step in lipoprotein maturation.</text>
</comment>
<feature type="domain" description="CN hydrolase" evidence="10">
    <location>
        <begin position="233"/>
        <end position="477"/>
    </location>
</feature>
<feature type="transmembrane region" description="Helical" evidence="9">
    <location>
        <begin position="83"/>
        <end position="108"/>
    </location>
</feature>
<comment type="similarity">
    <text evidence="2 9">Belongs to the CN hydrolase family. Apolipoprotein N-acyltransferase subfamily.</text>
</comment>
<keyword evidence="8 9" id="KW-0012">Acyltransferase</keyword>
<feature type="transmembrane region" description="Helical" evidence="9">
    <location>
        <begin position="51"/>
        <end position="71"/>
    </location>
</feature>
<dbReference type="EMBL" id="SZQL01000001">
    <property type="protein sequence ID" value="TKK71872.1"/>
    <property type="molecule type" value="Genomic_DNA"/>
</dbReference>
<dbReference type="InterPro" id="IPR003010">
    <property type="entry name" value="C-N_Hydrolase"/>
</dbReference>
<evidence type="ECO:0000256" key="8">
    <source>
        <dbReference type="ARBA" id="ARBA00023315"/>
    </source>
</evidence>
<name>A0A4U3L9V9_9BACT</name>
<dbReference type="GO" id="GO:0042158">
    <property type="term" value="P:lipoprotein biosynthetic process"/>
    <property type="evidence" value="ECO:0007669"/>
    <property type="project" value="UniProtKB-UniRule"/>
</dbReference>
<keyword evidence="7 9" id="KW-0472">Membrane</keyword>
<feature type="transmembrane region" description="Helical" evidence="9">
    <location>
        <begin position="14"/>
        <end position="39"/>
    </location>
</feature>
<accession>A0A4U3L9V9</accession>
<evidence type="ECO:0000256" key="7">
    <source>
        <dbReference type="ARBA" id="ARBA00023136"/>
    </source>
</evidence>
<dbReference type="CDD" id="cd07571">
    <property type="entry name" value="ALP_N-acyl_transferase"/>
    <property type="match status" value="1"/>
</dbReference>
<evidence type="ECO:0000256" key="9">
    <source>
        <dbReference type="HAMAP-Rule" id="MF_01148"/>
    </source>
</evidence>
<keyword evidence="3 9" id="KW-1003">Cell membrane</keyword>
<dbReference type="NCBIfam" id="TIGR00546">
    <property type="entry name" value="lnt"/>
    <property type="match status" value="1"/>
</dbReference>
<sequence>MIQQFLKGKWIGPLIAGILTFIALSRSNFLFAWICYVPLFFSLFNKTPKQWFASGLIFGGVIAVFAFYWMIPGAERFTGNSILYGIGVFILSALFLALYFGVLLYCFSKIKISNEHYPNIYINALLAAAVFTVAEALLMNVSAGFPWFDFHSAYFLAGNEYAIQPAAFFGIHILSFVVVFVNYLIAVFLFQKNYKHLFIPAVVIIAYLFAGYLIEQSFNQSVSPQKSFTAAILAENIPPEMKWDDNNGNMLAERLLDLNREAAQLKPDIIVWSESAIPWTYRKDDDLVNEVLKITAPAQVTHIMGINTGHATNEVYNSAYCLLPNGAVAGRYDKQYLLSLVESPINGIIIPFLSSSGFIERKDTAHAAPLPTAYGKAGIMICNECTVPQAAYSAVQQGANFLCNMSNDGWFNDTYIVGMHFYNARLRAVATRKDVVVNCNNGYSGLIQASGKIAAQERSTEPFVKMVTIQPNNELTLTTQYPLLFVYVCAVFIVVVFILIMKKKAGAYKGKNMQHSITLE</sequence>
<dbReference type="PANTHER" id="PTHR38686:SF1">
    <property type="entry name" value="APOLIPOPROTEIN N-ACYLTRANSFERASE"/>
    <property type="match status" value="1"/>
</dbReference>
<dbReference type="PROSITE" id="PS50263">
    <property type="entry name" value="CN_HYDROLASE"/>
    <property type="match status" value="1"/>
</dbReference>
<dbReference type="Pfam" id="PF20154">
    <property type="entry name" value="LNT_N"/>
    <property type="match status" value="1"/>
</dbReference>
<dbReference type="GO" id="GO:0005886">
    <property type="term" value="C:plasma membrane"/>
    <property type="evidence" value="ECO:0007669"/>
    <property type="project" value="UniProtKB-SubCell"/>
</dbReference>
<evidence type="ECO:0000256" key="2">
    <source>
        <dbReference type="ARBA" id="ARBA00010065"/>
    </source>
</evidence>
<reference evidence="11 12" key="1">
    <citation type="submission" date="2019-05" db="EMBL/GenBank/DDBJ databases">
        <title>Panacibacter sp. strain 17mud1-8 Genome sequencing and assembly.</title>
        <authorList>
            <person name="Chhetri G."/>
        </authorList>
    </citation>
    <scope>NUCLEOTIDE SEQUENCE [LARGE SCALE GENOMIC DNA]</scope>
    <source>
        <strain evidence="11 12">17mud1-8</strain>
    </source>
</reference>
<gene>
    <name evidence="9 11" type="primary">lnt</name>
    <name evidence="11" type="ORF">FC093_02315</name>
</gene>
<dbReference type="InterPro" id="IPR045378">
    <property type="entry name" value="LNT_N"/>
</dbReference>
<dbReference type="UniPathway" id="UPA00666"/>
<dbReference type="Pfam" id="PF00795">
    <property type="entry name" value="CN_hydrolase"/>
    <property type="match status" value="1"/>
</dbReference>
<comment type="catalytic activity">
    <reaction evidence="9">
        <text>N-terminal S-1,2-diacyl-sn-glyceryl-L-cysteinyl-[lipoprotein] + a glycerophospholipid = N-acyl-S-1,2-diacyl-sn-glyceryl-L-cysteinyl-[lipoprotein] + a 2-acyl-sn-glycero-3-phospholipid + H(+)</text>
        <dbReference type="Rhea" id="RHEA:48228"/>
        <dbReference type="Rhea" id="RHEA-COMP:14681"/>
        <dbReference type="Rhea" id="RHEA-COMP:14684"/>
        <dbReference type="ChEBI" id="CHEBI:15378"/>
        <dbReference type="ChEBI" id="CHEBI:136912"/>
        <dbReference type="ChEBI" id="CHEBI:140656"/>
        <dbReference type="ChEBI" id="CHEBI:140657"/>
        <dbReference type="ChEBI" id="CHEBI:140660"/>
        <dbReference type="EC" id="2.3.1.269"/>
    </reaction>
</comment>
<comment type="caution">
    <text evidence="11">The sequence shown here is derived from an EMBL/GenBank/DDBJ whole genome shotgun (WGS) entry which is preliminary data.</text>
</comment>
<dbReference type="SUPFAM" id="SSF56317">
    <property type="entry name" value="Carbon-nitrogen hydrolase"/>
    <property type="match status" value="1"/>
</dbReference>
<dbReference type="HAMAP" id="MF_01148">
    <property type="entry name" value="Lnt"/>
    <property type="match status" value="1"/>
</dbReference>
<proteinExistence type="inferred from homology"/>
<dbReference type="GO" id="GO:0016410">
    <property type="term" value="F:N-acyltransferase activity"/>
    <property type="evidence" value="ECO:0007669"/>
    <property type="project" value="UniProtKB-UniRule"/>
</dbReference>
<evidence type="ECO:0000313" key="12">
    <source>
        <dbReference type="Proteomes" id="UP000305848"/>
    </source>
</evidence>
<feature type="transmembrane region" description="Helical" evidence="9">
    <location>
        <begin position="197"/>
        <end position="214"/>
    </location>
</feature>